<evidence type="ECO:0000256" key="3">
    <source>
        <dbReference type="ARBA" id="ARBA00022685"/>
    </source>
</evidence>
<sequence length="789" mass="86620">MSESLTAVSRNCRALLAVMTLCWCFSARPVDGYSEYTRNWAVEIRGGREAADKLAKEHGFTNMGEVGNLQDMYRFSLDSPGSLWGTDNGGKRNARDIHTFQSHGDQLRTIALQRESNVGYVKQQRLLELQKKSSYTLPQDPQWPAQWSLRNDGQTSGPAELDLNVEPVWMQGFIGRGVVVTVVDDGVEVSHPDLQINFDVQASRDFIDHDSDPTPTGSDSHGTACAGVIGMARNGVCGVGVAPGTSLGGLRLDLGYTFDVSQAGILSYEDSYVDIYSNSWGPAETGFTVGGPGYLTLETFKRETKQGRNSKGSIYVFASGNGGRYHDSCAADGYVNSIYTIAVGSADQDGRQAYYDEDCSAKMAVTFSHNSNTAASPDNARKASKQLLTTSLHGQCSDSFSGTSASAPLLSGVIALALEANPDLTWRDVQYLIVYTSNIDILTVDDLATNGAGLKFSHHFGFGAIDAEALVTRARHWTSVPEQISQSFTHSMIHTIPASGSATVEFTVDNSRWSYENIRFLEHVVLTVTLEIGDYGRQYTVDDFFTYHDRTGNATEKLIEWLTDPHPRRGDIQIQLTSPQNTTSTLLPYRDFDFVNDEGYDNWPFMSVHNWGEDPTGTWTMRISYKSSSGYVRVSGVNLELYGTWRTPGVVRAIPDRCHETCGRGCWGEGPTGCDVCANLRLDTTLECVDNCPPGFTEYHSYCLSSEDSRSNISTATDSEETQSEGESEDESEDTSDLNVPILLSCTVAALIVVFLVVIFSLVTLIACGHYRKTRQTQFSRLKESITSV</sequence>
<evidence type="ECO:0000256" key="2">
    <source>
        <dbReference type="ARBA" id="ARBA00022670"/>
    </source>
</evidence>
<evidence type="ECO:0000256" key="6">
    <source>
        <dbReference type="ARBA" id="ARBA00022825"/>
    </source>
</evidence>
<evidence type="ECO:0000256" key="12">
    <source>
        <dbReference type="PROSITE-ProRule" id="PRU01240"/>
    </source>
</evidence>
<evidence type="ECO:0000313" key="17">
    <source>
        <dbReference type="EMBL" id="CAI8000234.1"/>
    </source>
</evidence>
<dbReference type="PROSITE" id="PS00136">
    <property type="entry name" value="SUBTILASE_ASP"/>
    <property type="match status" value="1"/>
</dbReference>
<dbReference type="InterPro" id="IPR022398">
    <property type="entry name" value="Peptidase_S8_His-AS"/>
</dbReference>
<keyword evidence="2 12" id="KW-0645">Protease</keyword>
<comment type="similarity">
    <text evidence="1">Belongs to the peptidase S8 family. Furin subfamily.</text>
</comment>
<dbReference type="CDD" id="cd00064">
    <property type="entry name" value="FU"/>
    <property type="match status" value="1"/>
</dbReference>
<keyword evidence="10" id="KW-0325">Glycoprotein</keyword>
<dbReference type="InterPro" id="IPR009030">
    <property type="entry name" value="Growth_fac_rcpt_cys_sf"/>
</dbReference>
<evidence type="ECO:0000256" key="11">
    <source>
        <dbReference type="PIRSR" id="PIRSR615500-1"/>
    </source>
</evidence>
<dbReference type="InterPro" id="IPR023827">
    <property type="entry name" value="Peptidase_S8_Asp-AS"/>
</dbReference>
<evidence type="ECO:0000256" key="13">
    <source>
        <dbReference type="SAM" id="MobiDB-lite"/>
    </source>
</evidence>
<feature type="active site" description="Charge relay system" evidence="11 12">
    <location>
        <position position="404"/>
    </location>
</feature>
<accession>A0AA35VZC4</accession>
<dbReference type="InterPro" id="IPR002884">
    <property type="entry name" value="P_dom"/>
</dbReference>
<proteinExistence type="inferred from homology"/>
<keyword evidence="8" id="KW-0865">Zymogen</keyword>
<keyword evidence="18" id="KW-1185">Reference proteome</keyword>
<dbReference type="InterPro" id="IPR015500">
    <property type="entry name" value="Peptidase_S8_subtilisin-rel"/>
</dbReference>
<dbReference type="InterPro" id="IPR034182">
    <property type="entry name" value="Kexin/furin"/>
</dbReference>
<keyword evidence="14" id="KW-0812">Transmembrane</keyword>
<evidence type="ECO:0000259" key="16">
    <source>
        <dbReference type="PROSITE" id="PS51829"/>
    </source>
</evidence>
<keyword evidence="14" id="KW-0472">Membrane</keyword>
<evidence type="ECO:0000256" key="14">
    <source>
        <dbReference type="SAM" id="Phobius"/>
    </source>
</evidence>
<evidence type="ECO:0000256" key="7">
    <source>
        <dbReference type="ARBA" id="ARBA00022837"/>
    </source>
</evidence>
<dbReference type="InterPro" id="IPR008979">
    <property type="entry name" value="Galactose-bd-like_sf"/>
</dbReference>
<dbReference type="PROSITE" id="PS51829">
    <property type="entry name" value="P_HOMO_B"/>
    <property type="match status" value="1"/>
</dbReference>
<dbReference type="InterPro" id="IPR036852">
    <property type="entry name" value="Peptidase_S8/S53_dom_sf"/>
</dbReference>
<reference evidence="17" key="1">
    <citation type="submission" date="2023-03" db="EMBL/GenBank/DDBJ databases">
        <authorList>
            <person name="Steffen K."/>
            <person name="Cardenas P."/>
        </authorList>
    </citation>
    <scope>NUCLEOTIDE SEQUENCE</scope>
</reference>
<dbReference type="InterPro" id="IPR000209">
    <property type="entry name" value="Peptidase_S8/S53_dom"/>
</dbReference>
<organism evidence="17 18">
    <name type="scientific">Geodia barretti</name>
    <name type="common">Barrett's horny sponge</name>
    <dbReference type="NCBI Taxonomy" id="519541"/>
    <lineage>
        <taxon>Eukaryota</taxon>
        <taxon>Metazoa</taxon>
        <taxon>Porifera</taxon>
        <taxon>Demospongiae</taxon>
        <taxon>Heteroscleromorpha</taxon>
        <taxon>Tetractinellida</taxon>
        <taxon>Astrophorina</taxon>
        <taxon>Geodiidae</taxon>
        <taxon>Geodia</taxon>
    </lineage>
</organism>
<dbReference type="GO" id="GO:0000139">
    <property type="term" value="C:Golgi membrane"/>
    <property type="evidence" value="ECO:0007669"/>
    <property type="project" value="TreeGrafter"/>
</dbReference>
<dbReference type="InterPro" id="IPR032815">
    <property type="entry name" value="S8_pro-domain"/>
</dbReference>
<dbReference type="InterPro" id="IPR038466">
    <property type="entry name" value="S8_pro-domain_sf"/>
</dbReference>
<feature type="chain" id="PRO_5041218644" evidence="15">
    <location>
        <begin position="33"/>
        <end position="789"/>
    </location>
</feature>
<dbReference type="Pfam" id="PF00082">
    <property type="entry name" value="Peptidase_S8"/>
    <property type="match status" value="1"/>
</dbReference>
<evidence type="ECO:0000256" key="1">
    <source>
        <dbReference type="ARBA" id="ARBA00005325"/>
    </source>
</evidence>
<dbReference type="SMART" id="SM00261">
    <property type="entry name" value="FU"/>
    <property type="match status" value="1"/>
</dbReference>
<dbReference type="Gene3D" id="2.60.120.260">
    <property type="entry name" value="Galactose-binding domain-like"/>
    <property type="match status" value="1"/>
</dbReference>
<keyword evidence="4 15" id="KW-0732">Signal</keyword>
<dbReference type="Gene3D" id="3.30.70.850">
    <property type="entry name" value="Peptidase S8, pro-domain"/>
    <property type="match status" value="1"/>
</dbReference>
<keyword evidence="5 12" id="KW-0378">Hydrolase</keyword>
<dbReference type="SUPFAM" id="SSF49785">
    <property type="entry name" value="Galactose-binding domain-like"/>
    <property type="match status" value="1"/>
</dbReference>
<feature type="active site" description="Charge relay system" evidence="11 12">
    <location>
        <position position="221"/>
    </location>
</feature>
<keyword evidence="7" id="KW-0106">Calcium</keyword>
<dbReference type="AlphaFoldDB" id="A0AA35VZC4"/>
<protein>
    <submittedName>
        <fullName evidence="17">PC3-like endoprotease variant B</fullName>
    </submittedName>
</protein>
<evidence type="ECO:0000256" key="10">
    <source>
        <dbReference type="ARBA" id="ARBA00023180"/>
    </source>
</evidence>
<dbReference type="Proteomes" id="UP001174909">
    <property type="component" value="Unassembled WGS sequence"/>
</dbReference>
<dbReference type="PANTHER" id="PTHR42884:SF14">
    <property type="entry name" value="NEUROENDOCRINE CONVERTASE 1"/>
    <property type="match status" value="1"/>
</dbReference>
<dbReference type="GO" id="GO:0016485">
    <property type="term" value="P:protein processing"/>
    <property type="evidence" value="ECO:0007669"/>
    <property type="project" value="TreeGrafter"/>
</dbReference>
<dbReference type="EMBL" id="CASHTH010000394">
    <property type="protein sequence ID" value="CAI8000234.1"/>
    <property type="molecule type" value="Genomic_DNA"/>
</dbReference>
<feature type="domain" description="P/Homo B" evidence="16">
    <location>
        <begin position="479"/>
        <end position="647"/>
    </location>
</feature>
<evidence type="ECO:0000256" key="4">
    <source>
        <dbReference type="ARBA" id="ARBA00022729"/>
    </source>
</evidence>
<dbReference type="SUPFAM" id="SSF52743">
    <property type="entry name" value="Subtilisin-like"/>
    <property type="match status" value="1"/>
</dbReference>
<dbReference type="InterPro" id="IPR006212">
    <property type="entry name" value="Furin_repeat"/>
</dbReference>
<feature type="transmembrane region" description="Helical" evidence="14">
    <location>
        <begin position="742"/>
        <end position="768"/>
    </location>
</feature>
<feature type="compositionally biased region" description="Acidic residues" evidence="13">
    <location>
        <begin position="718"/>
        <end position="734"/>
    </location>
</feature>
<dbReference type="CDD" id="cd04059">
    <property type="entry name" value="Peptidases_S8_Protein_convertases_Kexins_Furin-like"/>
    <property type="match status" value="1"/>
</dbReference>
<dbReference type="FunFam" id="3.40.50.200:FF:000021">
    <property type="entry name" value="Proprotein convertase subtilisin/kexin type 5a"/>
    <property type="match status" value="1"/>
</dbReference>
<comment type="caution">
    <text evidence="17">The sequence shown here is derived from an EMBL/GenBank/DDBJ whole genome shotgun (WGS) entry which is preliminary data.</text>
</comment>
<dbReference type="Gene3D" id="2.10.220.10">
    <property type="entry name" value="Hormone Receptor, Insulin-like Growth Factor Receptor 1, Chain A, domain 2"/>
    <property type="match status" value="1"/>
</dbReference>
<keyword evidence="9" id="KW-1015">Disulfide bond</keyword>
<dbReference type="PANTHER" id="PTHR42884">
    <property type="entry name" value="PROPROTEIN CONVERTASE SUBTILISIN/KEXIN-RELATED"/>
    <property type="match status" value="1"/>
</dbReference>
<dbReference type="Pfam" id="PF01483">
    <property type="entry name" value="P_proprotein"/>
    <property type="match status" value="1"/>
</dbReference>
<evidence type="ECO:0000256" key="5">
    <source>
        <dbReference type="ARBA" id="ARBA00022801"/>
    </source>
</evidence>
<feature type="active site" description="Charge relay system" evidence="11 12">
    <location>
        <position position="184"/>
    </location>
</feature>
<dbReference type="PRINTS" id="PR00723">
    <property type="entry name" value="SUBTILISIN"/>
</dbReference>
<dbReference type="GO" id="GO:0005802">
    <property type="term" value="C:trans-Golgi network"/>
    <property type="evidence" value="ECO:0007669"/>
    <property type="project" value="TreeGrafter"/>
</dbReference>
<feature type="signal peptide" evidence="15">
    <location>
        <begin position="1"/>
        <end position="32"/>
    </location>
</feature>
<dbReference type="SUPFAM" id="SSF54897">
    <property type="entry name" value="Protease propeptides/inhibitors"/>
    <property type="match status" value="1"/>
</dbReference>
<keyword evidence="14" id="KW-1133">Transmembrane helix</keyword>
<dbReference type="Gene3D" id="3.40.50.200">
    <property type="entry name" value="Peptidase S8/S53 domain"/>
    <property type="match status" value="1"/>
</dbReference>
<dbReference type="SUPFAM" id="SSF57184">
    <property type="entry name" value="Growth factor receptor domain"/>
    <property type="match status" value="1"/>
</dbReference>
<keyword evidence="6 12" id="KW-0720">Serine protease</keyword>
<dbReference type="GO" id="GO:0004252">
    <property type="term" value="F:serine-type endopeptidase activity"/>
    <property type="evidence" value="ECO:0007669"/>
    <property type="project" value="UniProtKB-UniRule"/>
</dbReference>
<name>A0AA35VZC4_GEOBA</name>
<evidence type="ECO:0000256" key="9">
    <source>
        <dbReference type="ARBA" id="ARBA00023157"/>
    </source>
</evidence>
<evidence type="ECO:0000256" key="8">
    <source>
        <dbReference type="ARBA" id="ARBA00023145"/>
    </source>
</evidence>
<evidence type="ECO:0000313" key="18">
    <source>
        <dbReference type="Proteomes" id="UP001174909"/>
    </source>
</evidence>
<dbReference type="PROSITE" id="PS00137">
    <property type="entry name" value="SUBTILASE_HIS"/>
    <property type="match status" value="1"/>
</dbReference>
<dbReference type="Pfam" id="PF16470">
    <property type="entry name" value="S8_pro-domain"/>
    <property type="match status" value="1"/>
</dbReference>
<dbReference type="PROSITE" id="PS51892">
    <property type="entry name" value="SUBTILASE"/>
    <property type="match status" value="1"/>
</dbReference>
<gene>
    <name evidence="17" type="ORF">GBAR_LOCUS2874</name>
</gene>
<feature type="region of interest" description="Disordered" evidence="13">
    <location>
        <begin position="714"/>
        <end position="734"/>
    </location>
</feature>
<keyword evidence="3" id="KW-0165">Cleavage on pair of basic residues</keyword>
<evidence type="ECO:0000256" key="15">
    <source>
        <dbReference type="SAM" id="SignalP"/>
    </source>
</evidence>